<dbReference type="GO" id="GO:0005829">
    <property type="term" value="C:cytosol"/>
    <property type="evidence" value="ECO:0007669"/>
    <property type="project" value="TreeGrafter"/>
</dbReference>
<gene>
    <name evidence="2" type="ORF">SCHPADRAFT_892560</name>
</gene>
<dbReference type="PANTHER" id="PTHR32226:SF2">
    <property type="entry name" value="TELO2-INTERACTING PROTEIN 2"/>
    <property type="match status" value="1"/>
</dbReference>
<dbReference type="InterPro" id="IPR018870">
    <property type="entry name" value="Tti2"/>
</dbReference>
<comment type="similarity">
    <text evidence="1">Belongs to the TTI2 family.</text>
</comment>
<dbReference type="OrthoDB" id="6417021at2759"/>
<dbReference type="Pfam" id="PF10521">
    <property type="entry name" value="Tti2"/>
    <property type="match status" value="1"/>
</dbReference>
<dbReference type="GO" id="GO:0005634">
    <property type="term" value="C:nucleus"/>
    <property type="evidence" value="ECO:0007669"/>
    <property type="project" value="TreeGrafter"/>
</dbReference>
<dbReference type="SUPFAM" id="SSF48371">
    <property type="entry name" value="ARM repeat"/>
    <property type="match status" value="1"/>
</dbReference>
<dbReference type="InterPro" id="IPR016024">
    <property type="entry name" value="ARM-type_fold"/>
</dbReference>
<dbReference type="Proteomes" id="UP000053477">
    <property type="component" value="Unassembled WGS sequence"/>
</dbReference>
<dbReference type="STRING" id="27342.A0A0H2RL40"/>
<dbReference type="GO" id="GO:0110078">
    <property type="term" value="C:TTT Hsp90 cochaperone complex"/>
    <property type="evidence" value="ECO:0007669"/>
    <property type="project" value="InterPro"/>
</dbReference>
<dbReference type="EMBL" id="KQ086034">
    <property type="protein sequence ID" value="KLO10158.1"/>
    <property type="molecule type" value="Genomic_DNA"/>
</dbReference>
<dbReference type="AlphaFoldDB" id="A0A0H2RL40"/>
<sequence length="307" mass="34149">MSSKDVWIHEDTRNTALNVLSKLEVDWQVLRIVLEKHIKPIFQANPHPSLQTATGRVLPRVAGGPMAAQDHYNEQPWKEHPGVDGTVSWCISRTTSASFESLWHLIIPPIMTFLDDFKVAYKLKGVRLVSVLLNHVPVDLLRRTGIGKLLSTSLSTAITFLHDPSTPDLIRETAPTIVKLIQISTAPDSEERFDRLSDLIGEGIIGGIWMYSRSDESEAIEASMDVLPEVVHALGIGTARYLNGLIPQCTFLIAPNDARPEPSPTNLSALKALVPIMEECQPRLSRFKGTIFEAVGKCWILQYSRSK</sequence>
<evidence type="ECO:0000256" key="1">
    <source>
        <dbReference type="ARBA" id="ARBA00034736"/>
    </source>
</evidence>
<organism evidence="2 3">
    <name type="scientific">Schizopora paradoxa</name>
    <dbReference type="NCBI Taxonomy" id="27342"/>
    <lineage>
        <taxon>Eukaryota</taxon>
        <taxon>Fungi</taxon>
        <taxon>Dikarya</taxon>
        <taxon>Basidiomycota</taxon>
        <taxon>Agaricomycotina</taxon>
        <taxon>Agaricomycetes</taxon>
        <taxon>Hymenochaetales</taxon>
        <taxon>Schizoporaceae</taxon>
        <taxon>Schizopora</taxon>
    </lineage>
</organism>
<accession>A0A0H2RL40</accession>
<name>A0A0H2RL40_9AGAM</name>
<proteinExistence type="inferred from homology"/>
<reference evidence="2 3" key="1">
    <citation type="submission" date="2015-04" db="EMBL/GenBank/DDBJ databases">
        <title>Complete genome sequence of Schizopora paradoxa KUC8140, a cosmopolitan wood degrader in East Asia.</title>
        <authorList>
            <consortium name="DOE Joint Genome Institute"/>
            <person name="Min B."/>
            <person name="Park H."/>
            <person name="Jang Y."/>
            <person name="Kim J.-J."/>
            <person name="Kim K.H."/>
            <person name="Pangilinan J."/>
            <person name="Lipzen A."/>
            <person name="Riley R."/>
            <person name="Grigoriev I.V."/>
            <person name="Spatafora J.W."/>
            <person name="Choi I.-G."/>
        </authorList>
    </citation>
    <scope>NUCLEOTIDE SEQUENCE [LARGE SCALE GENOMIC DNA]</scope>
    <source>
        <strain evidence="2 3">KUC8140</strain>
    </source>
</reference>
<evidence type="ECO:0000313" key="2">
    <source>
        <dbReference type="EMBL" id="KLO10158.1"/>
    </source>
</evidence>
<dbReference type="InParanoid" id="A0A0H2RL40"/>
<keyword evidence="3" id="KW-1185">Reference proteome</keyword>
<dbReference type="PANTHER" id="PTHR32226">
    <property type="entry name" value="TELO2-INTERACTING PROTEIN 2"/>
    <property type="match status" value="1"/>
</dbReference>
<evidence type="ECO:0000313" key="3">
    <source>
        <dbReference type="Proteomes" id="UP000053477"/>
    </source>
</evidence>
<protein>
    <submittedName>
        <fullName evidence="2">Uncharacterized protein</fullName>
    </submittedName>
</protein>